<evidence type="ECO:0000313" key="1">
    <source>
        <dbReference type="EMBL" id="GBP93981.1"/>
    </source>
</evidence>
<dbReference type="AlphaFoldDB" id="A0A4C1ZYR8"/>
<protein>
    <submittedName>
        <fullName evidence="1">Uncharacterized protein</fullName>
    </submittedName>
</protein>
<comment type="caution">
    <text evidence="1">The sequence shown here is derived from an EMBL/GenBank/DDBJ whole genome shotgun (WGS) entry which is preliminary data.</text>
</comment>
<keyword evidence="2" id="KW-1185">Reference proteome</keyword>
<accession>A0A4C1ZYR8</accession>
<reference evidence="1 2" key="1">
    <citation type="journal article" date="2019" name="Commun. Biol.">
        <title>The bagworm genome reveals a unique fibroin gene that provides high tensile strength.</title>
        <authorList>
            <person name="Kono N."/>
            <person name="Nakamura H."/>
            <person name="Ohtoshi R."/>
            <person name="Tomita M."/>
            <person name="Numata K."/>
            <person name="Arakawa K."/>
        </authorList>
    </citation>
    <scope>NUCLEOTIDE SEQUENCE [LARGE SCALE GENOMIC DNA]</scope>
</reference>
<name>A0A4C1ZYR8_EUMVA</name>
<organism evidence="1 2">
    <name type="scientific">Eumeta variegata</name>
    <name type="common">Bagworm moth</name>
    <name type="synonym">Eumeta japonica</name>
    <dbReference type="NCBI Taxonomy" id="151549"/>
    <lineage>
        <taxon>Eukaryota</taxon>
        <taxon>Metazoa</taxon>
        <taxon>Ecdysozoa</taxon>
        <taxon>Arthropoda</taxon>
        <taxon>Hexapoda</taxon>
        <taxon>Insecta</taxon>
        <taxon>Pterygota</taxon>
        <taxon>Neoptera</taxon>
        <taxon>Endopterygota</taxon>
        <taxon>Lepidoptera</taxon>
        <taxon>Glossata</taxon>
        <taxon>Ditrysia</taxon>
        <taxon>Tineoidea</taxon>
        <taxon>Psychidae</taxon>
        <taxon>Oiketicinae</taxon>
        <taxon>Eumeta</taxon>
    </lineage>
</organism>
<gene>
    <name evidence="1" type="ORF">EVAR_61495_1</name>
</gene>
<sequence length="112" mass="12496">MIWPTWLQKENGPGLIVTFYTFTEYGGEAAAFAVAFYPASKSSGGPIPISYSLLEIPECSKRNQVKVIGKKVDTLTASPGARRESEANKRYRIRLIVTARNDNDYFNDYPIG</sequence>
<dbReference type="Proteomes" id="UP000299102">
    <property type="component" value="Unassembled WGS sequence"/>
</dbReference>
<evidence type="ECO:0000313" key="2">
    <source>
        <dbReference type="Proteomes" id="UP000299102"/>
    </source>
</evidence>
<dbReference type="EMBL" id="BGZK01002441">
    <property type="protein sequence ID" value="GBP93981.1"/>
    <property type="molecule type" value="Genomic_DNA"/>
</dbReference>
<proteinExistence type="predicted"/>